<dbReference type="EMBL" id="BKCJ010137574">
    <property type="protein sequence ID" value="GEX89868.1"/>
    <property type="molecule type" value="Genomic_DNA"/>
</dbReference>
<proteinExistence type="predicted"/>
<evidence type="ECO:0000313" key="2">
    <source>
        <dbReference type="EMBL" id="GEX89868.1"/>
    </source>
</evidence>
<comment type="caution">
    <text evidence="2">The sequence shown here is derived from an EMBL/GenBank/DDBJ whole genome shotgun (WGS) entry which is preliminary data.</text>
</comment>
<organism evidence="2">
    <name type="scientific">Tanacetum cinerariifolium</name>
    <name type="common">Dalmatian daisy</name>
    <name type="synonym">Chrysanthemum cinerariifolium</name>
    <dbReference type="NCBI Taxonomy" id="118510"/>
    <lineage>
        <taxon>Eukaryota</taxon>
        <taxon>Viridiplantae</taxon>
        <taxon>Streptophyta</taxon>
        <taxon>Embryophyta</taxon>
        <taxon>Tracheophyta</taxon>
        <taxon>Spermatophyta</taxon>
        <taxon>Magnoliopsida</taxon>
        <taxon>eudicotyledons</taxon>
        <taxon>Gunneridae</taxon>
        <taxon>Pentapetalae</taxon>
        <taxon>asterids</taxon>
        <taxon>campanulids</taxon>
        <taxon>Asterales</taxon>
        <taxon>Asteraceae</taxon>
        <taxon>Asteroideae</taxon>
        <taxon>Anthemideae</taxon>
        <taxon>Anthemidinae</taxon>
        <taxon>Tanacetum</taxon>
    </lineage>
</organism>
<feature type="non-terminal residue" evidence="2">
    <location>
        <position position="1"/>
    </location>
</feature>
<evidence type="ECO:0000256" key="1">
    <source>
        <dbReference type="SAM" id="MobiDB-lite"/>
    </source>
</evidence>
<sequence length="602" mass="69342">KCRHRYIVSLLMDTAYWMSGNEYSKKDKNEAKMDKTKYEMEEREKSKSSQHKTSTKSKVKDKAGTEEILNGPSHMFVRNPNKIPNSSQRPPHNYLKCGNPVDDLYCRQCALLRKKLKELWFTIYDENEIFQDFLNTSESSNDNTNVINAPQDPFVFNQDPGENSSQSPPYIDHHCYYGCSDSLDGIFYRRCTCESCRNGAHIGYNCPPNVLIISNLEPCYNQNVDEFPQTLPSFHPTCYFGDENSFTYDSNLNFLRETFQAWLQQHVVNLDSYTPEPLQYRKIPIYYDDDDNEESSTPLRDIIISKLPLCIAITPLLSTKEPKDSLIMGDEHLDTIPEKESNEFIKSSVENLVPNPSESEDLSNIRSEYDVPVCDDFMTFSNLLFDADDNFSSIDDKSIFDEDVPKEIYSNPLFDEEIISIKIDPHHFNVESDLIESLLNQDSSIISSSKIDSLFDEFARELIFLKSIPPVIYEVDYDPEEEIRLIEKLLYDNSCPCPPEEFNSENSDALIEPFSLSHILVEDSDSLMEEIDLSLTSDDSMPLGIENDDYDSEGDTLFLEELLSNDSLSLPKNESFNFDVPSSLVLLRNRQMMMKLSPIRKF</sequence>
<protein>
    <submittedName>
        <fullName evidence="2">Uncharacterized protein</fullName>
    </submittedName>
</protein>
<accession>A0A699HJ11</accession>
<feature type="region of interest" description="Disordered" evidence="1">
    <location>
        <begin position="28"/>
        <end position="77"/>
    </location>
</feature>
<feature type="compositionally biased region" description="Basic and acidic residues" evidence="1">
    <location>
        <begin position="28"/>
        <end position="47"/>
    </location>
</feature>
<name>A0A699HJ11_TANCI</name>
<reference evidence="2" key="1">
    <citation type="journal article" date="2019" name="Sci. Rep.">
        <title>Draft genome of Tanacetum cinerariifolium, the natural source of mosquito coil.</title>
        <authorList>
            <person name="Yamashiro T."/>
            <person name="Shiraishi A."/>
            <person name="Satake H."/>
            <person name="Nakayama K."/>
        </authorList>
    </citation>
    <scope>NUCLEOTIDE SEQUENCE</scope>
</reference>
<gene>
    <name evidence="2" type="ORF">Tci_361843</name>
</gene>
<dbReference type="AlphaFoldDB" id="A0A699HJ11"/>
<feature type="compositionally biased region" description="Basic residues" evidence="1">
    <location>
        <begin position="48"/>
        <end position="57"/>
    </location>
</feature>